<dbReference type="Gene3D" id="3.30.160.60">
    <property type="entry name" value="Classic Zinc Finger"/>
    <property type="match status" value="3"/>
</dbReference>
<organism evidence="9 10">
    <name type="scientific">Patellaria atrata CBS 101060</name>
    <dbReference type="NCBI Taxonomy" id="1346257"/>
    <lineage>
        <taxon>Eukaryota</taxon>
        <taxon>Fungi</taxon>
        <taxon>Dikarya</taxon>
        <taxon>Ascomycota</taxon>
        <taxon>Pezizomycotina</taxon>
        <taxon>Dothideomycetes</taxon>
        <taxon>Dothideomycetes incertae sedis</taxon>
        <taxon>Patellariales</taxon>
        <taxon>Patellariaceae</taxon>
        <taxon>Patellaria</taxon>
    </lineage>
</organism>
<keyword evidence="3 7" id="KW-1133">Transmembrane helix</keyword>
<feature type="region of interest" description="Disordered" evidence="6">
    <location>
        <begin position="542"/>
        <end position="563"/>
    </location>
</feature>
<dbReference type="PROSITE" id="PS00028">
    <property type="entry name" value="ZINC_FINGER_C2H2_1"/>
    <property type="match status" value="2"/>
</dbReference>
<evidence type="ECO:0000256" key="2">
    <source>
        <dbReference type="ARBA" id="ARBA00022692"/>
    </source>
</evidence>
<dbReference type="PANTHER" id="PTHR31310:SF11">
    <property type="entry name" value="INOSITOL PHOSPHORYLCERAMIDE SYNTHASE CATALYTIC SUBUNIT AUR1"/>
    <property type="match status" value="1"/>
</dbReference>
<comment type="caution">
    <text evidence="9">The sequence shown here is derived from an EMBL/GenBank/DDBJ whole genome shotgun (WGS) entry which is preliminary data.</text>
</comment>
<feature type="region of interest" description="Disordered" evidence="6">
    <location>
        <begin position="465"/>
        <end position="484"/>
    </location>
</feature>
<dbReference type="InterPro" id="IPR036938">
    <property type="entry name" value="PAP2/HPO_sf"/>
</dbReference>
<name>A0A9P4S2M9_9PEZI</name>
<feature type="transmembrane region" description="Helical" evidence="7">
    <location>
        <begin position="930"/>
        <end position="952"/>
    </location>
</feature>
<dbReference type="GO" id="GO:0016020">
    <property type="term" value="C:membrane"/>
    <property type="evidence" value="ECO:0007669"/>
    <property type="project" value="UniProtKB-SubCell"/>
</dbReference>
<dbReference type="InterPro" id="IPR026841">
    <property type="entry name" value="Aur1/Ipt1"/>
</dbReference>
<keyword evidence="5" id="KW-0863">Zinc-finger</keyword>
<keyword evidence="5" id="KW-0479">Metal-binding</keyword>
<feature type="region of interest" description="Disordered" evidence="6">
    <location>
        <begin position="1137"/>
        <end position="1187"/>
    </location>
</feature>
<evidence type="ECO:0000313" key="10">
    <source>
        <dbReference type="Proteomes" id="UP000799429"/>
    </source>
</evidence>
<gene>
    <name evidence="9" type="ORF">M501DRAFT_1020179</name>
</gene>
<feature type="region of interest" description="Disordered" evidence="6">
    <location>
        <begin position="1"/>
        <end position="26"/>
    </location>
</feature>
<protein>
    <submittedName>
        <fullName evidence="9">PAP2-domain-containing protein</fullName>
    </submittedName>
</protein>
<dbReference type="CDD" id="cd03386">
    <property type="entry name" value="PAP2_Aur1_like"/>
    <property type="match status" value="1"/>
</dbReference>
<evidence type="ECO:0000256" key="1">
    <source>
        <dbReference type="ARBA" id="ARBA00004141"/>
    </source>
</evidence>
<dbReference type="Pfam" id="PF00096">
    <property type="entry name" value="zf-C2H2"/>
    <property type="match status" value="1"/>
</dbReference>
<evidence type="ECO:0000259" key="8">
    <source>
        <dbReference type="PROSITE" id="PS50157"/>
    </source>
</evidence>
<evidence type="ECO:0000313" key="9">
    <source>
        <dbReference type="EMBL" id="KAF2835187.1"/>
    </source>
</evidence>
<feature type="region of interest" description="Disordered" evidence="6">
    <location>
        <begin position="390"/>
        <end position="430"/>
    </location>
</feature>
<evidence type="ECO:0000256" key="6">
    <source>
        <dbReference type="SAM" id="MobiDB-lite"/>
    </source>
</evidence>
<dbReference type="PROSITE" id="PS50157">
    <property type="entry name" value="ZINC_FINGER_C2H2_2"/>
    <property type="match status" value="2"/>
</dbReference>
<dbReference type="OrthoDB" id="5784at2759"/>
<dbReference type="AlphaFoldDB" id="A0A9P4S2M9"/>
<dbReference type="GO" id="GO:0070916">
    <property type="term" value="C:inositol phosphoceramide synthase complex"/>
    <property type="evidence" value="ECO:0007669"/>
    <property type="project" value="TreeGrafter"/>
</dbReference>
<feature type="compositionally biased region" description="Basic and acidic residues" evidence="6">
    <location>
        <begin position="409"/>
        <end position="421"/>
    </location>
</feature>
<feature type="domain" description="C2H2-type" evidence="8">
    <location>
        <begin position="308"/>
        <end position="337"/>
    </location>
</feature>
<keyword evidence="5" id="KW-0862">Zinc</keyword>
<dbReference type="InterPro" id="IPR013087">
    <property type="entry name" value="Znf_C2H2_type"/>
</dbReference>
<feature type="compositionally biased region" description="Low complexity" evidence="6">
    <location>
        <begin position="1146"/>
        <end position="1164"/>
    </location>
</feature>
<dbReference type="Gene3D" id="1.20.144.10">
    <property type="entry name" value="Phosphatidic acid phosphatase type 2/haloperoxidase"/>
    <property type="match status" value="1"/>
</dbReference>
<keyword evidence="4 7" id="KW-0472">Membrane</keyword>
<dbReference type="Pfam" id="PF14378">
    <property type="entry name" value="PAP2_3"/>
    <property type="match status" value="1"/>
</dbReference>
<dbReference type="InterPro" id="IPR036236">
    <property type="entry name" value="Znf_C2H2_sf"/>
</dbReference>
<comment type="subcellular location">
    <subcellularLocation>
        <location evidence="1">Membrane</location>
        <topology evidence="1">Multi-pass membrane protein</topology>
    </subcellularLocation>
</comment>
<feature type="compositionally biased region" description="Polar residues" evidence="6">
    <location>
        <begin position="104"/>
        <end position="126"/>
    </location>
</feature>
<keyword evidence="2 7" id="KW-0812">Transmembrane</keyword>
<evidence type="ECO:0000256" key="5">
    <source>
        <dbReference type="PROSITE-ProRule" id="PRU00042"/>
    </source>
</evidence>
<feature type="transmembrane region" description="Helical" evidence="7">
    <location>
        <begin position="868"/>
        <end position="889"/>
    </location>
</feature>
<feature type="compositionally biased region" description="Basic residues" evidence="6">
    <location>
        <begin position="10"/>
        <end position="19"/>
    </location>
</feature>
<sequence length="1187" mass="131577">MLSNPSSSIQKRRQMHRRQNSTPSLEVVNMPSLPAIPQKKIQHRRGMSLDQRVSVIAPFPDRTITANNRPRSQDSHMVSITNIGQQQPQHSVQVTQQHVQAQPGTQYQKEVQKQEPQTRPQPSEEQIRNLQEQIRSVYGVEGAFIVLPGAVPAPTKTSPQVKTEHLDIAPMPSSLNDLPEINLEPMSVGNSFDFKMGSQGGDVGYESSYYSASPGRSPMASPHQRSVATFQGHNSRLGISGVPLLPVAENMNDFDAFLASPTRSPLSPGAMSMTDLNLGFDASIEATGISPEEVQSYISEQDQSTHRWTCLYPGCDKTFGRRENIRSHVQTHLGDRQFRCNHCGKCFVRQHDLKRHSKIHTGDKPYKCPCGGGFARQDALTRHRQRGVCEGGFPSAAKSTARRGRPKKQRPDLEERADKANRTRRALAYASSSSGASQCSDVFSPTGSFDDYDPTRIEFTDLRSLEAQPSEPASDPFSFDTTSSPYNSDAIDTAATSFDLKAATDNLFQLSTEAFTQTPPMSPTNQSPEANENAVLELLKSSEPNSKAGPPSNHLTTPPTSPAQFFDELDQAVASYGNSNQAMDFSMFCDAGDGTVSSPEEIFSSMTPEEALATSMAWIDAFFFKLRKIREVRLKRKVTTAAIANPFPSPSGPSTTQELLHSSLPSLLLRSLFLLTSNSAVLILLTSNILSSASPHSIRSHEAQSLSDGAHFEGSSELHKPFPASQVRRRSHDLLQIASKMNKTSYLPFGDDSTQRMFSKANFPISWSSIPPLVPHRLRRKWRATKSKLHSRQSPAANITSLNTSFSVQDTLRSLRTHQWSFYDGQYFFLAVVGIFALSVMAAPGPMAKTFVATLLMASLCLPVTRQFFLPFLPIAGWLILFYACQFISGEYRPPIWVRVLPALENILYGANLSNILSAHKSTTLDLLAWLPYGIFHYGAPFVVAGIVFIFGPPGSLPVFARAFGYQNMAGVLIQLFFPCSPPWYENLYGLAPANYSIHGDAAGLKAIDQFFGIDLYTSAFRASPMVFGAFPSLHSAFTTLEALFLSHLFPRLRPLFFFYVFWLWWTTMYLSHHYAVDLVGGSLLAAVIFFFSKAHFLPQVQMDKTFRWDYDYTEIGEPKDPLAYTINDFYEEFHPTSDSDEWTIGSSSSYSAGARSPSSGPRSPIDDTGSSWEGDTLASHSDHEYR</sequence>
<proteinExistence type="predicted"/>
<dbReference type="FunFam" id="3.30.160.60:FF:001649">
    <property type="entry name" value="C2H2 transcription factor Swi5"/>
    <property type="match status" value="1"/>
</dbReference>
<reference evidence="9" key="1">
    <citation type="journal article" date="2020" name="Stud. Mycol.">
        <title>101 Dothideomycetes genomes: a test case for predicting lifestyles and emergence of pathogens.</title>
        <authorList>
            <person name="Haridas S."/>
            <person name="Albert R."/>
            <person name="Binder M."/>
            <person name="Bloem J."/>
            <person name="Labutti K."/>
            <person name="Salamov A."/>
            <person name="Andreopoulos B."/>
            <person name="Baker S."/>
            <person name="Barry K."/>
            <person name="Bills G."/>
            <person name="Bluhm B."/>
            <person name="Cannon C."/>
            <person name="Castanera R."/>
            <person name="Culley D."/>
            <person name="Daum C."/>
            <person name="Ezra D."/>
            <person name="Gonzalez J."/>
            <person name="Henrissat B."/>
            <person name="Kuo A."/>
            <person name="Liang C."/>
            <person name="Lipzen A."/>
            <person name="Lutzoni F."/>
            <person name="Magnuson J."/>
            <person name="Mondo S."/>
            <person name="Nolan M."/>
            <person name="Ohm R."/>
            <person name="Pangilinan J."/>
            <person name="Park H.-J."/>
            <person name="Ramirez L."/>
            <person name="Alfaro M."/>
            <person name="Sun H."/>
            <person name="Tritt A."/>
            <person name="Yoshinaga Y."/>
            <person name="Zwiers L.-H."/>
            <person name="Turgeon B."/>
            <person name="Goodwin S."/>
            <person name="Spatafora J."/>
            <person name="Crous P."/>
            <person name="Grigoriev I."/>
        </authorList>
    </citation>
    <scope>NUCLEOTIDE SEQUENCE</scope>
    <source>
        <strain evidence="9">CBS 101060</strain>
    </source>
</reference>
<dbReference type="SUPFAM" id="SSF48317">
    <property type="entry name" value="Acid phosphatase/Vanadium-dependent haloperoxidase"/>
    <property type="match status" value="1"/>
</dbReference>
<dbReference type="PANTHER" id="PTHR31310">
    <property type="match status" value="1"/>
</dbReference>
<dbReference type="SUPFAM" id="SSF57667">
    <property type="entry name" value="beta-beta-alpha zinc fingers"/>
    <property type="match status" value="2"/>
</dbReference>
<dbReference type="GO" id="GO:0030148">
    <property type="term" value="P:sphingolipid biosynthetic process"/>
    <property type="evidence" value="ECO:0007669"/>
    <property type="project" value="TreeGrafter"/>
</dbReference>
<keyword evidence="10" id="KW-1185">Reference proteome</keyword>
<evidence type="ECO:0000256" key="3">
    <source>
        <dbReference type="ARBA" id="ARBA00022989"/>
    </source>
</evidence>
<dbReference type="SMART" id="SM00014">
    <property type="entry name" value="acidPPc"/>
    <property type="match status" value="1"/>
</dbReference>
<feature type="transmembrane region" description="Helical" evidence="7">
    <location>
        <begin position="827"/>
        <end position="848"/>
    </location>
</feature>
<feature type="region of interest" description="Disordered" evidence="6">
    <location>
        <begin position="102"/>
        <end position="126"/>
    </location>
</feature>
<dbReference type="GO" id="GO:0006676">
    <property type="term" value="P:mannosyl diphosphorylinositol ceramide metabolic process"/>
    <property type="evidence" value="ECO:0007669"/>
    <property type="project" value="TreeGrafter"/>
</dbReference>
<dbReference type="FunFam" id="1.20.144.10:FF:000015">
    <property type="entry name" value="Aureobasidin resistance protein Aur1"/>
    <property type="match status" value="1"/>
</dbReference>
<dbReference type="SMART" id="SM00355">
    <property type="entry name" value="ZnF_C2H2"/>
    <property type="match status" value="2"/>
</dbReference>
<dbReference type="InterPro" id="IPR052185">
    <property type="entry name" value="IPC_Synthase-Related"/>
</dbReference>
<feature type="domain" description="C2H2-type" evidence="8">
    <location>
        <begin position="338"/>
        <end position="365"/>
    </location>
</feature>
<dbReference type="EMBL" id="MU006111">
    <property type="protein sequence ID" value="KAF2835187.1"/>
    <property type="molecule type" value="Genomic_DNA"/>
</dbReference>
<dbReference type="GO" id="GO:0008270">
    <property type="term" value="F:zinc ion binding"/>
    <property type="evidence" value="ECO:0007669"/>
    <property type="project" value="UniProtKB-KW"/>
</dbReference>
<dbReference type="Proteomes" id="UP000799429">
    <property type="component" value="Unassembled WGS sequence"/>
</dbReference>
<evidence type="ECO:0000256" key="7">
    <source>
        <dbReference type="SAM" id="Phobius"/>
    </source>
</evidence>
<feature type="transmembrane region" description="Helical" evidence="7">
    <location>
        <begin position="1079"/>
        <end position="1098"/>
    </location>
</feature>
<dbReference type="InterPro" id="IPR000326">
    <property type="entry name" value="PAP2/HPO"/>
</dbReference>
<accession>A0A9P4S2M9</accession>
<evidence type="ECO:0000256" key="4">
    <source>
        <dbReference type="ARBA" id="ARBA00023136"/>
    </source>
</evidence>